<dbReference type="EMBL" id="CP001101">
    <property type="protein sequence ID" value="ACE03824.1"/>
    <property type="molecule type" value="Genomic_DNA"/>
</dbReference>
<dbReference type="HOGENOM" id="CLU_076056_0_0_10"/>
<proteinExistence type="predicted"/>
<reference evidence="2" key="1">
    <citation type="submission" date="2008-06" db="EMBL/GenBank/DDBJ databases">
        <title>Complete sequence of Chlorobium phaeobacteroides BS1.</title>
        <authorList>
            <consortium name="US DOE Joint Genome Institute"/>
            <person name="Lucas S."/>
            <person name="Copeland A."/>
            <person name="Lapidus A."/>
            <person name="Glavina del Rio T."/>
            <person name="Dalin E."/>
            <person name="Tice H."/>
            <person name="Bruce D."/>
            <person name="Goodwin L."/>
            <person name="Pitluck S."/>
            <person name="Schmutz J."/>
            <person name="Larimer F."/>
            <person name="Land M."/>
            <person name="Hauser L."/>
            <person name="Kyrpides N."/>
            <person name="Ovchinnikova G."/>
            <person name="Li T."/>
            <person name="Liu Z."/>
            <person name="Zhao F."/>
            <person name="Overmann J."/>
            <person name="Bryant D.A."/>
            <person name="Richardson P."/>
        </authorList>
    </citation>
    <scope>NUCLEOTIDE SEQUENCE [LARGE SCALE GENOMIC DNA]</scope>
    <source>
        <strain evidence="2">BS1</strain>
    </source>
</reference>
<dbReference type="eggNOG" id="ENOG5032R7U">
    <property type="taxonomic scope" value="Bacteria"/>
</dbReference>
<dbReference type="REBASE" id="18375">
    <property type="entry name" value="CphBORF874P"/>
</dbReference>
<evidence type="ECO:0000313" key="2">
    <source>
        <dbReference type="EMBL" id="ACE03824.1"/>
    </source>
</evidence>
<protein>
    <recommendedName>
        <fullName evidence="1">Restriction endonuclease type II NotI domain-containing protein</fullName>
    </recommendedName>
</protein>
<dbReference type="OrthoDB" id="951760at2"/>
<gene>
    <name evidence="2" type="ordered locus">Cphamn1_0873</name>
</gene>
<organism evidence="2">
    <name type="scientific">Chlorobium phaeobacteroides (strain BS1)</name>
    <dbReference type="NCBI Taxonomy" id="331678"/>
    <lineage>
        <taxon>Bacteria</taxon>
        <taxon>Pseudomonadati</taxon>
        <taxon>Chlorobiota</taxon>
        <taxon>Chlorobiia</taxon>
        <taxon>Chlorobiales</taxon>
        <taxon>Chlorobiaceae</taxon>
        <taxon>Chlorobium/Pelodictyon group</taxon>
        <taxon>Chlorobium</taxon>
    </lineage>
</organism>
<name>B3EPE6_CHLPB</name>
<dbReference type="InterPro" id="IPR022009">
    <property type="entry name" value="Resctriction_endonuc_II_NotI"/>
</dbReference>
<feature type="domain" description="Restriction endonuclease type II NotI" evidence="1">
    <location>
        <begin position="24"/>
        <end position="229"/>
    </location>
</feature>
<dbReference type="AlphaFoldDB" id="B3EPE6"/>
<dbReference type="KEGG" id="cpb:Cphamn1_0873"/>
<evidence type="ECO:0000259" key="1">
    <source>
        <dbReference type="Pfam" id="PF12183"/>
    </source>
</evidence>
<sequence length="293" mass="33101">MKKNAQPLAEVFGHPVTDASSRADRYRSQRLCPFNNKVPNCTKDKAKSPLGVCSIQHDGSPVITCPIRFREDWLITDDAASFFFPEGTKWSSLTEIRLNDGNGKSAGNIDIVLVAYDDNGKVKDFGALEIQAVYISGNVRDPFEYFMEEPKGRAFMDWSNQPNYPRPDYLSSSRKRLVPQLFFKGGILHSWKKKSAVALNKSFFDTLPPLTTVSRKKADIAWLIYDIELCGSGAEKRYRLKKVDEVFTEFEPALLSITTPVPGRIDDFMNMLQVKIDGELETPPTNMTIDKPF</sequence>
<accession>B3EPE6</accession>
<dbReference type="Pfam" id="PF12183">
    <property type="entry name" value="NotI"/>
    <property type="match status" value="1"/>
</dbReference>